<proteinExistence type="predicted"/>
<dbReference type="EMBL" id="ML769396">
    <property type="protein sequence ID" value="KAE9407450.1"/>
    <property type="molecule type" value="Genomic_DNA"/>
</dbReference>
<organism evidence="1 2">
    <name type="scientific">Gymnopus androsaceus JB14</name>
    <dbReference type="NCBI Taxonomy" id="1447944"/>
    <lineage>
        <taxon>Eukaryota</taxon>
        <taxon>Fungi</taxon>
        <taxon>Dikarya</taxon>
        <taxon>Basidiomycota</taxon>
        <taxon>Agaricomycotina</taxon>
        <taxon>Agaricomycetes</taxon>
        <taxon>Agaricomycetidae</taxon>
        <taxon>Agaricales</taxon>
        <taxon>Marasmiineae</taxon>
        <taxon>Omphalotaceae</taxon>
        <taxon>Gymnopus</taxon>
    </lineage>
</organism>
<dbReference type="OrthoDB" id="3253621at2759"/>
<gene>
    <name evidence="1" type="ORF">BT96DRAFT_809656</name>
</gene>
<name>A0A6A4IBS2_9AGAR</name>
<protein>
    <submittedName>
        <fullName evidence="1">Uncharacterized protein</fullName>
    </submittedName>
</protein>
<reference evidence="1" key="1">
    <citation type="journal article" date="2019" name="Environ. Microbiol.">
        <title>Fungal ecological strategies reflected in gene transcription - a case study of two litter decomposers.</title>
        <authorList>
            <person name="Barbi F."/>
            <person name="Kohler A."/>
            <person name="Barry K."/>
            <person name="Baskaran P."/>
            <person name="Daum C."/>
            <person name="Fauchery L."/>
            <person name="Ihrmark K."/>
            <person name="Kuo A."/>
            <person name="LaButti K."/>
            <person name="Lipzen A."/>
            <person name="Morin E."/>
            <person name="Grigoriev I.V."/>
            <person name="Henrissat B."/>
            <person name="Lindahl B."/>
            <person name="Martin F."/>
        </authorList>
    </citation>
    <scope>NUCLEOTIDE SEQUENCE</scope>
    <source>
        <strain evidence="1">JB14</strain>
    </source>
</reference>
<dbReference type="AlphaFoldDB" id="A0A6A4IBS2"/>
<accession>A0A6A4IBS2</accession>
<evidence type="ECO:0000313" key="1">
    <source>
        <dbReference type="EMBL" id="KAE9407450.1"/>
    </source>
</evidence>
<evidence type="ECO:0000313" key="2">
    <source>
        <dbReference type="Proteomes" id="UP000799118"/>
    </source>
</evidence>
<feature type="non-terminal residue" evidence="1">
    <location>
        <position position="1"/>
    </location>
</feature>
<dbReference type="Proteomes" id="UP000799118">
    <property type="component" value="Unassembled WGS sequence"/>
</dbReference>
<keyword evidence="2" id="KW-1185">Reference proteome</keyword>
<sequence>HRDPKDVPGACCTIASGGMFDPTKGGQFIIWDLKLILDFLAGSTILLPSALFRRSNIPVQKGEKWVSFTQYTAGGIHRWLEYGGCTEEVFAKEDPEGYDRMLAERPGRWREVLEMFSTIDEFKAGIID</sequence>